<dbReference type="RefSeq" id="WP_115517297.1">
    <property type="nucleotide sequence ID" value="NZ_QRGO01000001.1"/>
</dbReference>
<comment type="caution">
    <text evidence="3">The sequence shown here is derived from an EMBL/GenBank/DDBJ whole genome shotgun (WGS) entry which is preliminary data.</text>
</comment>
<reference evidence="4" key="1">
    <citation type="submission" date="2018-08" db="EMBL/GenBank/DDBJ databases">
        <authorList>
            <person name="Kim S.-J."/>
            <person name="Jung G.-Y."/>
        </authorList>
    </citation>
    <scope>NUCLEOTIDE SEQUENCE [LARGE SCALE GENOMIC DNA]</scope>
    <source>
        <strain evidence="4">GY_H</strain>
    </source>
</reference>
<feature type="transmembrane region" description="Helical" evidence="1">
    <location>
        <begin position="47"/>
        <end position="64"/>
    </location>
</feature>
<keyword evidence="1" id="KW-0812">Transmembrane</keyword>
<feature type="domain" description="DUF6867" evidence="2">
    <location>
        <begin position="17"/>
        <end position="121"/>
    </location>
</feature>
<keyword evidence="4" id="KW-1185">Reference proteome</keyword>
<name>A0A371BCH9_9BRAD</name>
<evidence type="ECO:0000313" key="4">
    <source>
        <dbReference type="Proteomes" id="UP000263993"/>
    </source>
</evidence>
<gene>
    <name evidence="3" type="ORF">DXH78_12240</name>
</gene>
<evidence type="ECO:0000313" key="3">
    <source>
        <dbReference type="EMBL" id="RDV05272.1"/>
    </source>
</evidence>
<feature type="transmembrane region" description="Helical" evidence="1">
    <location>
        <begin position="76"/>
        <end position="94"/>
    </location>
</feature>
<organism evidence="3 4">
    <name type="scientific">Undibacter mobilis</name>
    <dbReference type="NCBI Taxonomy" id="2292256"/>
    <lineage>
        <taxon>Bacteria</taxon>
        <taxon>Pseudomonadati</taxon>
        <taxon>Pseudomonadota</taxon>
        <taxon>Alphaproteobacteria</taxon>
        <taxon>Hyphomicrobiales</taxon>
        <taxon>Nitrobacteraceae</taxon>
        <taxon>Undibacter</taxon>
    </lineage>
</organism>
<dbReference type="InterPro" id="IPR049201">
    <property type="entry name" value="DUF6867"/>
</dbReference>
<dbReference type="EMBL" id="QRGO01000001">
    <property type="protein sequence ID" value="RDV05272.1"/>
    <property type="molecule type" value="Genomic_DNA"/>
</dbReference>
<evidence type="ECO:0000259" key="2">
    <source>
        <dbReference type="Pfam" id="PF21741"/>
    </source>
</evidence>
<proteinExistence type="predicted"/>
<protein>
    <recommendedName>
        <fullName evidence="2">DUF6867 domain-containing protein</fullName>
    </recommendedName>
</protein>
<accession>A0A371BCH9</accession>
<evidence type="ECO:0000256" key="1">
    <source>
        <dbReference type="SAM" id="Phobius"/>
    </source>
</evidence>
<sequence length="123" mass="13772">MEPATASVMGLIYEEGSLWIFVLVTIILGGGAAWLAGRAVAGTWRPAWQVFVYCLILGCAVRFIHYSLFGGTLISLHYYLIDTTVVMAFGFLGFRAARVSQMITHYSWINEPGGPLRWRRRGR</sequence>
<dbReference type="Pfam" id="PF21741">
    <property type="entry name" value="DUF6867"/>
    <property type="match status" value="1"/>
</dbReference>
<keyword evidence="1" id="KW-0472">Membrane</keyword>
<keyword evidence="1" id="KW-1133">Transmembrane helix</keyword>
<feature type="transmembrane region" description="Helical" evidence="1">
    <location>
        <begin position="16"/>
        <end position="35"/>
    </location>
</feature>
<dbReference type="Proteomes" id="UP000263993">
    <property type="component" value="Unassembled WGS sequence"/>
</dbReference>
<dbReference type="OrthoDB" id="9806174at2"/>
<dbReference type="AlphaFoldDB" id="A0A371BCH9"/>